<dbReference type="STRING" id="387005.A0A183HGB3"/>
<sequence length="81" mass="9500">MSKCSKGGRNFVVDEVWLLKMINNVVIDKNDQWRIKLFNDIISEISEHVKCENLPCKPIFTLESTKTLDEEGIFNHFKIMK</sequence>
<dbReference type="AlphaFoldDB" id="A0A183HGB3"/>
<reference evidence="1 2" key="2">
    <citation type="submission" date="2018-11" db="EMBL/GenBank/DDBJ databases">
        <authorList>
            <consortium name="Pathogen Informatics"/>
        </authorList>
    </citation>
    <scope>NUCLEOTIDE SEQUENCE [LARGE SCALE GENOMIC DNA]</scope>
</reference>
<dbReference type="WBParaSite" id="OFLC_0000652401-mRNA-1">
    <property type="protein sequence ID" value="OFLC_0000652401-mRNA-1"/>
    <property type="gene ID" value="OFLC_0000652401"/>
</dbReference>
<proteinExistence type="predicted"/>
<dbReference type="EMBL" id="UZAJ01006244">
    <property type="protein sequence ID" value="VDO46813.1"/>
    <property type="molecule type" value="Genomic_DNA"/>
</dbReference>
<evidence type="ECO:0000313" key="2">
    <source>
        <dbReference type="Proteomes" id="UP000267606"/>
    </source>
</evidence>
<reference evidence="3" key="1">
    <citation type="submission" date="2016-06" db="UniProtKB">
        <authorList>
            <consortium name="WormBaseParasite"/>
        </authorList>
    </citation>
    <scope>IDENTIFICATION</scope>
</reference>
<evidence type="ECO:0000313" key="1">
    <source>
        <dbReference type="EMBL" id="VDO46813.1"/>
    </source>
</evidence>
<gene>
    <name evidence="1" type="ORF">OFLC_LOCUS6524</name>
</gene>
<protein>
    <submittedName>
        <fullName evidence="1 3">Uncharacterized protein</fullName>
    </submittedName>
</protein>
<organism evidence="3">
    <name type="scientific">Onchocerca flexuosa</name>
    <dbReference type="NCBI Taxonomy" id="387005"/>
    <lineage>
        <taxon>Eukaryota</taxon>
        <taxon>Metazoa</taxon>
        <taxon>Ecdysozoa</taxon>
        <taxon>Nematoda</taxon>
        <taxon>Chromadorea</taxon>
        <taxon>Rhabditida</taxon>
        <taxon>Spirurina</taxon>
        <taxon>Spiruromorpha</taxon>
        <taxon>Filarioidea</taxon>
        <taxon>Onchocercidae</taxon>
        <taxon>Onchocerca</taxon>
    </lineage>
</organism>
<dbReference type="Proteomes" id="UP000267606">
    <property type="component" value="Unassembled WGS sequence"/>
</dbReference>
<accession>A0A183HGB3</accession>
<name>A0A183HGB3_9BILA</name>
<keyword evidence="2" id="KW-1185">Reference proteome</keyword>
<evidence type="ECO:0000313" key="3">
    <source>
        <dbReference type="WBParaSite" id="OFLC_0000652401-mRNA-1"/>
    </source>
</evidence>